<dbReference type="Pfam" id="PF19842">
    <property type="entry name" value="YqeC"/>
    <property type="match status" value="1"/>
</dbReference>
<dbReference type="EMBL" id="QRZM01000004">
    <property type="protein sequence ID" value="RGV76038.1"/>
    <property type="molecule type" value="Genomic_DNA"/>
</dbReference>
<accession>A0A412Z7R5</accession>
<reference evidence="1 2" key="1">
    <citation type="submission" date="2018-08" db="EMBL/GenBank/DDBJ databases">
        <title>A genome reference for cultivated species of the human gut microbiota.</title>
        <authorList>
            <person name="Zou Y."/>
            <person name="Xue W."/>
            <person name="Luo G."/>
        </authorList>
    </citation>
    <scope>NUCLEOTIDE SEQUENCE [LARGE SCALE GENOMIC DNA]</scope>
    <source>
        <strain evidence="1 2">AF14-18</strain>
    </source>
</reference>
<dbReference type="Proteomes" id="UP000284543">
    <property type="component" value="Unassembled WGS sequence"/>
</dbReference>
<organism evidence="1 2">
    <name type="scientific">Enterocloster bolteae</name>
    <dbReference type="NCBI Taxonomy" id="208479"/>
    <lineage>
        <taxon>Bacteria</taxon>
        <taxon>Bacillati</taxon>
        <taxon>Bacillota</taxon>
        <taxon>Clostridia</taxon>
        <taxon>Lachnospirales</taxon>
        <taxon>Lachnospiraceae</taxon>
        <taxon>Enterocloster</taxon>
    </lineage>
</organism>
<name>A0A412Z7R5_9FIRM</name>
<evidence type="ECO:0000313" key="1">
    <source>
        <dbReference type="EMBL" id="RGV76038.1"/>
    </source>
</evidence>
<protein>
    <submittedName>
        <fullName evidence="1">Putative selenium-dependent hydroxylase accessory protein YqeC</fullName>
    </submittedName>
</protein>
<sequence>MRAYFYQCGIWTGTDSLWHGLGLNGRIKQARSGKGPGPFVVSLAGAGGKTSTIRRLAWEAVGRGLKVLVVTTTHMARPGAFGVFDGNAEEIRTVLERRGLAVAGRTAEKGKITFTGWELYKEACSLADLVLVEADGSRRLPLKVPRAGEPVIPDNTDMILCLNGLTSLGKRAEDCCLRLEVAVDLMKRYGRKMYEDSREHRDSGTDALELNAKHKTDWIIQKEDMMTLMKHGYLLPLRAAHPGTEVLPVFNQADTPQEAALAGEMLDCMGETSGIACGHLDKDGSARLF</sequence>
<comment type="caution">
    <text evidence="1">The sequence shown here is derived from an EMBL/GenBank/DDBJ whole genome shotgun (WGS) entry which is preliminary data.</text>
</comment>
<evidence type="ECO:0000313" key="2">
    <source>
        <dbReference type="Proteomes" id="UP000284543"/>
    </source>
</evidence>
<gene>
    <name evidence="1" type="primary">yqeC</name>
    <name evidence="1" type="ORF">DWW02_11705</name>
</gene>
<dbReference type="AlphaFoldDB" id="A0A412Z7R5"/>
<dbReference type="NCBIfam" id="TIGR03172">
    <property type="entry name" value="selenium cofactor biosynthesis protein YqeC"/>
    <property type="match status" value="1"/>
</dbReference>
<dbReference type="RefSeq" id="WP_118018635.1">
    <property type="nucleotide sequence ID" value="NZ_CAUHGS010000003.1"/>
</dbReference>
<proteinExistence type="predicted"/>
<dbReference type="InterPro" id="IPR017587">
    <property type="entry name" value="YqeC"/>
</dbReference>